<dbReference type="EMBL" id="LSRX01001403">
    <property type="protein sequence ID" value="OLP80211.1"/>
    <property type="molecule type" value="Genomic_DNA"/>
</dbReference>
<sequence length="898" mass="100736">MASWNLGGQALSKTDRVAADLDILCAQEIPRDKVGWGEDRTDNFVWLSHQSEVQWRGVAIAIAHDLFDCTTDRTSCSHAAAWVVRLRNSRRLVVCSVHLPTGVSVSQYYAAAQACRRMLRGWHEDLPCIVGVDANVELVWNRAETRDGGDDVCLRSGGKVDKFLEFASGCRLQLVAPVMDDRWKPTHYPRDVEREGRHIDCILVRGLGISEVVVDADARLTINTDHAMLRCGVEIQKTRGGRWRDGRPRWVTDATQLFPPRSWDDVKTMAKSHTAPRKSSSFNDDAETKEMIQEARQARGVHAKDLWKRVHAMRRRKRRSWKQARVASILGGNWHAYRQLKREANRRNWWGRLLHGRSSREVGEDVQAHLEGKIFDANLEWGHELSDLVAGVQCRDNDFVPIRAEEIGVALTGMRASSSSGPDQVGVDLLRCLHVNCADELTALFNAVLQSGSLPADWGVSLLALLPKTQWPKDASELRPIAMSSAAFKTMSRVVMQRAFPELRSPGPWSSSGQGRGCADMHGTMSRLRDMVREWRLGVISVKLDIRGAFDRIHRQAVASFLTSRLTCPFELRFLLQVLGENTLEGCAPGGQEVRVRSNRGIRQGSPESAELFGLIISDVINRVKSSGGWRKPSPPLDDMPADVGCYQDDIFVWGECPKKIAHNIGLIAKELAKLGLCLATEKTGVISSSYYKGPRVMDVAGSAVQFRPLGSSLRILGLDFDLDAPAHQQAKEIMGRVWTAFHANKGVLCGVGSRREKAAMVCKLVEGCWSWCAGALHWEKDDLAAMNSMQLRVLRLCFGCKRHAAEDWVSYNSRSLREVRLWLHQNGTERWSTKILRLQFQLMGHWVRRWEGDTPMYRGVEGDKKLFARSGCAVLLADCPSDVFYFAILDVDTDEIF</sequence>
<accession>A0A1Q9CBB6</accession>
<evidence type="ECO:0000313" key="3">
    <source>
        <dbReference type="Proteomes" id="UP000186817"/>
    </source>
</evidence>
<dbReference type="InterPro" id="IPR036691">
    <property type="entry name" value="Endo/exonu/phosph_ase_sf"/>
</dbReference>
<dbReference type="PROSITE" id="PS50878">
    <property type="entry name" value="RT_POL"/>
    <property type="match status" value="1"/>
</dbReference>
<evidence type="ECO:0000259" key="1">
    <source>
        <dbReference type="PROSITE" id="PS50878"/>
    </source>
</evidence>
<dbReference type="OrthoDB" id="428740at2759"/>
<gene>
    <name evidence="2" type="ORF">AK812_SmicGene39410</name>
</gene>
<feature type="domain" description="Reverse transcriptase" evidence="1">
    <location>
        <begin position="447"/>
        <end position="714"/>
    </location>
</feature>
<dbReference type="InterPro" id="IPR000477">
    <property type="entry name" value="RT_dom"/>
</dbReference>
<organism evidence="2 3">
    <name type="scientific">Symbiodinium microadriaticum</name>
    <name type="common">Dinoflagellate</name>
    <name type="synonym">Zooxanthella microadriatica</name>
    <dbReference type="NCBI Taxonomy" id="2951"/>
    <lineage>
        <taxon>Eukaryota</taxon>
        <taxon>Sar</taxon>
        <taxon>Alveolata</taxon>
        <taxon>Dinophyceae</taxon>
        <taxon>Suessiales</taxon>
        <taxon>Symbiodiniaceae</taxon>
        <taxon>Symbiodinium</taxon>
    </lineage>
</organism>
<keyword evidence="3" id="KW-1185">Reference proteome</keyword>
<dbReference type="Proteomes" id="UP000186817">
    <property type="component" value="Unassembled WGS sequence"/>
</dbReference>
<comment type="caution">
    <text evidence="2">The sequence shown here is derived from an EMBL/GenBank/DDBJ whole genome shotgun (WGS) entry which is preliminary data.</text>
</comment>
<reference evidence="2 3" key="1">
    <citation type="submission" date="2016-02" db="EMBL/GenBank/DDBJ databases">
        <title>Genome analysis of coral dinoflagellate symbionts highlights evolutionary adaptations to a symbiotic lifestyle.</title>
        <authorList>
            <person name="Aranda M."/>
            <person name="Li Y."/>
            <person name="Liew Y.J."/>
            <person name="Baumgarten S."/>
            <person name="Simakov O."/>
            <person name="Wilson M."/>
            <person name="Piel J."/>
            <person name="Ashoor H."/>
            <person name="Bougouffa S."/>
            <person name="Bajic V.B."/>
            <person name="Ryu T."/>
            <person name="Ravasi T."/>
            <person name="Bayer T."/>
            <person name="Micklem G."/>
            <person name="Kim H."/>
            <person name="Bhak J."/>
            <person name="Lajeunesse T.C."/>
            <person name="Voolstra C.R."/>
        </authorList>
    </citation>
    <scope>NUCLEOTIDE SEQUENCE [LARGE SCALE GENOMIC DNA]</scope>
    <source>
        <strain evidence="2 3">CCMP2467</strain>
    </source>
</reference>
<dbReference type="AlphaFoldDB" id="A0A1Q9CBB6"/>
<protein>
    <submittedName>
        <fullName evidence="2">Retrovirus-related Pol polyprotein from type-1 retrotransposable element R2</fullName>
    </submittedName>
</protein>
<proteinExistence type="predicted"/>
<dbReference type="PANTHER" id="PTHR19446">
    <property type="entry name" value="REVERSE TRANSCRIPTASES"/>
    <property type="match status" value="1"/>
</dbReference>
<dbReference type="Gene3D" id="3.60.10.10">
    <property type="entry name" value="Endonuclease/exonuclease/phosphatase"/>
    <property type="match status" value="1"/>
</dbReference>
<evidence type="ECO:0000313" key="2">
    <source>
        <dbReference type="EMBL" id="OLP80211.1"/>
    </source>
</evidence>
<dbReference type="Pfam" id="PF00078">
    <property type="entry name" value="RVT_1"/>
    <property type="match status" value="1"/>
</dbReference>
<dbReference type="OMA" id="KTRINIM"/>
<name>A0A1Q9CBB6_SYMMI</name>
<dbReference type="SUPFAM" id="SSF56219">
    <property type="entry name" value="DNase I-like"/>
    <property type="match status" value="1"/>
</dbReference>